<dbReference type="PANTHER" id="PTHR44936:SF10">
    <property type="entry name" value="SENSOR PROTEIN RSTB"/>
    <property type="match status" value="1"/>
</dbReference>
<dbReference type="InterPro" id="IPR050980">
    <property type="entry name" value="2C_sensor_his_kinase"/>
</dbReference>
<keyword evidence="10" id="KW-0472">Membrane</keyword>
<evidence type="ECO:0000256" key="9">
    <source>
        <dbReference type="SAM" id="MobiDB-lite"/>
    </source>
</evidence>
<evidence type="ECO:0000259" key="11">
    <source>
        <dbReference type="PROSITE" id="PS50109"/>
    </source>
</evidence>
<dbReference type="InterPro" id="IPR036097">
    <property type="entry name" value="HisK_dim/P_sf"/>
</dbReference>
<accession>A0ABV2EIJ5</accession>
<keyword evidence="4" id="KW-1003">Cell membrane</keyword>
<dbReference type="Proteomes" id="UP001549110">
    <property type="component" value="Unassembled WGS sequence"/>
</dbReference>
<protein>
    <recommendedName>
        <fullName evidence="3">histidine kinase</fullName>
        <ecNumber evidence="3">2.7.13.3</ecNumber>
    </recommendedName>
</protein>
<organism evidence="12 13">
    <name type="scientific">Phenylobacterium koreense</name>
    <dbReference type="NCBI Taxonomy" id="266125"/>
    <lineage>
        <taxon>Bacteria</taxon>
        <taxon>Pseudomonadati</taxon>
        <taxon>Pseudomonadota</taxon>
        <taxon>Alphaproteobacteria</taxon>
        <taxon>Caulobacterales</taxon>
        <taxon>Caulobacteraceae</taxon>
        <taxon>Phenylobacterium</taxon>
    </lineage>
</organism>
<evidence type="ECO:0000313" key="12">
    <source>
        <dbReference type="EMBL" id="MET3526843.1"/>
    </source>
</evidence>
<comment type="subcellular location">
    <subcellularLocation>
        <location evidence="2">Cell membrane</location>
        <topology evidence="2">Multi-pass membrane protein</topology>
    </subcellularLocation>
</comment>
<dbReference type="NCBIfam" id="NF033792">
    <property type="entry name" value="ActS_PrrB_HisK"/>
    <property type="match status" value="1"/>
</dbReference>
<feature type="domain" description="Histidine kinase" evidence="11">
    <location>
        <begin position="247"/>
        <end position="461"/>
    </location>
</feature>
<name>A0ABV2EIJ5_9CAUL</name>
<evidence type="ECO:0000256" key="3">
    <source>
        <dbReference type="ARBA" id="ARBA00012438"/>
    </source>
</evidence>
<dbReference type="SMART" id="SM00388">
    <property type="entry name" value="HisKA"/>
    <property type="match status" value="1"/>
</dbReference>
<reference evidence="12 13" key="1">
    <citation type="submission" date="2024-06" db="EMBL/GenBank/DDBJ databases">
        <title>Genomic Encyclopedia of Type Strains, Phase IV (KMG-IV): sequencing the most valuable type-strain genomes for metagenomic binning, comparative biology and taxonomic classification.</title>
        <authorList>
            <person name="Goeker M."/>
        </authorList>
    </citation>
    <scope>NUCLEOTIDE SEQUENCE [LARGE SCALE GENOMIC DNA]</scope>
    <source>
        <strain evidence="12 13">DSM 17809</strain>
    </source>
</reference>
<feature type="region of interest" description="Disordered" evidence="9">
    <location>
        <begin position="1"/>
        <end position="20"/>
    </location>
</feature>
<dbReference type="InterPro" id="IPR003594">
    <property type="entry name" value="HATPase_dom"/>
</dbReference>
<dbReference type="InterPro" id="IPR036890">
    <property type="entry name" value="HATPase_C_sf"/>
</dbReference>
<proteinExistence type="predicted"/>
<dbReference type="InterPro" id="IPR003661">
    <property type="entry name" value="HisK_dim/P_dom"/>
</dbReference>
<dbReference type="GO" id="GO:0004673">
    <property type="term" value="F:protein histidine kinase activity"/>
    <property type="evidence" value="ECO:0007669"/>
    <property type="project" value="UniProtKB-EC"/>
</dbReference>
<sequence length="470" mass="49045">MASIGKTTSPQPARGLDRQTAEPAQGVAGVADLASDGWNAAAGRSGRLRVRTLVALRWMMIVGELLFFLSAYFFGLTAPFAFCFAVVGLGAWVNLLTGVASPGQRLIGGQEAVAQLGFDIGRIGLLLYLTGGAANPFLVMLLAPVTLGAATLNPRAVTSLAGFAIVVIVIVAAFHRPLPTVNGVTLEPPFIYMVACAIANVVAVVIIAGTVRQAAAESARMALALDVTQAVLAREQRLSALGALAAAAAHELGTPLATISIVAKELAREAPTPSVKDDADLLIIQAERCREILRRLSDAPAAASDEVHERMSLLQLVHEVIEPHTDVKGVRVEAIVSGAPGAAAPDIWRMPEVLHAITSFVENAVDFATSEVLVTVRFDAESVGIEVRDDGPGFSADVLAKLGEPYVTSRPGVAGGRTGHVGMGLGFFIAKTLLERTGAVVNFQNGRPRGAVVSARWPRARLEVKSAAAA</sequence>
<dbReference type="SUPFAM" id="SSF55874">
    <property type="entry name" value="ATPase domain of HSP90 chaperone/DNA topoisomerase II/histidine kinase"/>
    <property type="match status" value="1"/>
</dbReference>
<comment type="caution">
    <text evidence="12">The sequence shown here is derived from an EMBL/GenBank/DDBJ whole genome shotgun (WGS) entry which is preliminary data.</text>
</comment>
<gene>
    <name evidence="12" type="ORF">ABID41_001938</name>
</gene>
<evidence type="ECO:0000256" key="1">
    <source>
        <dbReference type="ARBA" id="ARBA00000085"/>
    </source>
</evidence>
<dbReference type="SMART" id="SM00387">
    <property type="entry name" value="HATPase_c"/>
    <property type="match status" value="1"/>
</dbReference>
<evidence type="ECO:0000256" key="7">
    <source>
        <dbReference type="ARBA" id="ARBA00022777"/>
    </source>
</evidence>
<evidence type="ECO:0000313" key="13">
    <source>
        <dbReference type="Proteomes" id="UP001549110"/>
    </source>
</evidence>
<dbReference type="PANTHER" id="PTHR44936">
    <property type="entry name" value="SENSOR PROTEIN CREC"/>
    <property type="match status" value="1"/>
</dbReference>
<keyword evidence="7 12" id="KW-0418">Kinase</keyword>
<dbReference type="Gene3D" id="3.30.565.10">
    <property type="entry name" value="Histidine kinase-like ATPase, C-terminal domain"/>
    <property type="match status" value="1"/>
</dbReference>
<keyword evidence="5 12" id="KW-0808">Transferase</keyword>
<evidence type="ECO:0000256" key="6">
    <source>
        <dbReference type="ARBA" id="ARBA00022741"/>
    </source>
</evidence>
<evidence type="ECO:0000256" key="8">
    <source>
        <dbReference type="ARBA" id="ARBA00022840"/>
    </source>
</evidence>
<evidence type="ECO:0000256" key="10">
    <source>
        <dbReference type="SAM" id="Phobius"/>
    </source>
</evidence>
<evidence type="ECO:0000256" key="5">
    <source>
        <dbReference type="ARBA" id="ARBA00022679"/>
    </source>
</evidence>
<evidence type="ECO:0000256" key="2">
    <source>
        <dbReference type="ARBA" id="ARBA00004651"/>
    </source>
</evidence>
<feature type="transmembrane region" description="Helical" evidence="10">
    <location>
        <begin position="160"/>
        <end position="178"/>
    </location>
</feature>
<dbReference type="SUPFAM" id="SSF47384">
    <property type="entry name" value="Homodimeric domain of signal transducing histidine kinase"/>
    <property type="match status" value="1"/>
</dbReference>
<dbReference type="Pfam" id="PF00512">
    <property type="entry name" value="HisKA"/>
    <property type="match status" value="1"/>
</dbReference>
<keyword evidence="8" id="KW-0067">ATP-binding</keyword>
<dbReference type="EC" id="2.7.13.3" evidence="3"/>
<evidence type="ECO:0000256" key="4">
    <source>
        <dbReference type="ARBA" id="ARBA00022475"/>
    </source>
</evidence>
<keyword evidence="13" id="KW-1185">Reference proteome</keyword>
<dbReference type="InterPro" id="IPR047770">
    <property type="entry name" value="RegB"/>
</dbReference>
<dbReference type="EMBL" id="JBEPLU010000001">
    <property type="protein sequence ID" value="MET3526843.1"/>
    <property type="molecule type" value="Genomic_DNA"/>
</dbReference>
<keyword evidence="10" id="KW-0812">Transmembrane</keyword>
<feature type="compositionally biased region" description="Polar residues" evidence="9">
    <location>
        <begin position="1"/>
        <end position="11"/>
    </location>
</feature>
<keyword evidence="10" id="KW-1133">Transmembrane helix</keyword>
<dbReference type="Pfam" id="PF02518">
    <property type="entry name" value="HATPase_c"/>
    <property type="match status" value="1"/>
</dbReference>
<keyword evidence="6" id="KW-0547">Nucleotide-binding</keyword>
<dbReference type="InterPro" id="IPR005467">
    <property type="entry name" value="His_kinase_dom"/>
</dbReference>
<comment type="catalytic activity">
    <reaction evidence="1">
        <text>ATP + protein L-histidine = ADP + protein N-phospho-L-histidine.</text>
        <dbReference type="EC" id="2.7.13.3"/>
    </reaction>
</comment>
<feature type="transmembrane region" description="Helical" evidence="10">
    <location>
        <begin position="190"/>
        <end position="211"/>
    </location>
</feature>
<dbReference type="PROSITE" id="PS50109">
    <property type="entry name" value="HIS_KIN"/>
    <property type="match status" value="1"/>
</dbReference>
<dbReference type="CDD" id="cd00082">
    <property type="entry name" value="HisKA"/>
    <property type="match status" value="1"/>
</dbReference>
<dbReference type="RefSeq" id="WP_354297469.1">
    <property type="nucleotide sequence ID" value="NZ_JBEPLU010000001.1"/>
</dbReference>
<dbReference type="Gene3D" id="1.10.287.130">
    <property type="match status" value="1"/>
</dbReference>